<gene>
    <name evidence="9" type="ORF">PHLGIDRAFT_153750</name>
</gene>
<evidence type="ECO:0000256" key="1">
    <source>
        <dbReference type="ARBA" id="ARBA00004141"/>
    </source>
</evidence>
<evidence type="ECO:0000256" key="8">
    <source>
        <dbReference type="SAM" id="Phobius"/>
    </source>
</evidence>
<keyword evidence="5 8" id="KW-0472">Membrane</keyword>
<dbReference type="GO" id="GO:0005886">
    <property type="term" value="C:plasma membrane"/>
    <property type="evidence" value="ECO:0007669"/>
    <property type="project" value="TreeGrafter"/>
</dbReference>
<feature type="transmembrane region" description="Helical" evidence="8">
    <location>
        <begin position="357"/>
        <end position="382"/>
    </location>
</feature>
<keyword evidence="3 8" id="KW-0812">Transmembrane</keyword>
<evidence type="ECO:0000256" key="5">
    <source>
        <dbReference type="ARBA" id="ARBA00023136"/>
    </source>
</evidence>
<reference evidence="9 10" key="1">
    <citation type="journal article" date="2014" name="PLoS Genet.">
        <title>Analysis of the Phlebiopsis gigantea genome, transcriptome and secretome provides insight into its pioneer colonization strategies of wood.</title>
        <authorList>
            <person name="Hori C."/>
            <person name="Ishida T."/>
            <person name="Igarashi K."/>
            <person name="Samejima M."/>
            <person name="Suzuki H."/>
            <person name="Master E."/>
            <person name="Ferreira P."/>
            <person name="Ruiz-Duenas F.J."/>
            <person name="Held B."/>
            <person name="Canessa P."/>
            <person name="Larrondo L.F."/>
            <person name="Schmoll M."/>
            <person name="Druzhinina I.S."/>
            <person name="Kubicek C.P."/>
            <person name="Gaskell J.A."/>
            <person name="Kersten P."/>
            <person name="St John F."/>
            <person name="Glasner J."/>
            <person name="Sabat G."/>
            <person name="Splinter BonDurant S."/>
            <person name="Syed K."/>
            <person name="Yadav J."/>
            <person name="Mgbeahuruike A.C."/>
            <person name="Kovalchuk A."/>
            <person name="Asiegbu F.O."/>
            <person name="Lackner G."/>
            <person name="Hoffmeister D."/>
            <person name="Rencoret J."/>
            <person name="Gutierrez A."/>
            <person name="Sun H."/>
            <person name="Lindquist E."/>
            <person name="Barry K."/>
            <person name="Riley R."/>
            <person name="Grigoriev I.V."/>
            <person name="Henrissat B."/>
            <person name="Kues U."/>
            <person name="Berka R.M."/>
            <person name="Martinez A.T."/>
            <person name="Covert S.F."/>
            <person name="Blanchette R.A."/>
            <person name="Cullen D."/>
        </authorList>
    </citation>
    <scope>NUCLEOTIDE SEQUENCE [LARGE SCALE GENOMIC DNA]</scope>
    <source>
        <strain evidence="9 10">11061_1 CR5-6</strain>
    </source>
</reference>
<feature type="transmembrane region" description="Helical" evidence="8">
    <location>
        <begin position="197"/>
        <end position="216"/>
    </location>
</feature>
<dbReference type="PROSITE" id="PS50283">
    <property type="entry name" value="NA_SOLUT_SYMP_3"/>
    <property type="match status" value="1"/>
</dbReference>
<proteinExistence type="inferred from homology"/>
<comment type="subcellular location">
    <subcellularLocation>
        <location evidence="1">Membrane</location>
        <topology evidence="1">Multi-pass membrane protein</topology>
    </subcellularLocation>
</comment>
<evidence type="ECO:0000313" key="10">
    <source>
        <dbReference type="Proteomes" id="UP000053257"/>
    </source>
</evidence>
<keyword evidence="10" id="KW-1185">Reference proteome</keyword>
<feature type="transmembrane region" description="Helical" evidence="8">
    <location>
        <begin position="134"/>
        <end position="158"/>
    </location>
</feature>
<organism evidence="9 10">
    <name type="scientific">Phlebiopsis gigantea (strain 11061_1 CR5-6)</name>
    <name type="common">White-rot fungus</name>
    <name type="synonym">Peniophora gigantea</name>
    <dbReference type="NCBI Taxonomy" id="745531"/>
    <lineage>
        <taxon>Eukaryota</taxon>
        <taxon>Fungi</taxon>
        <taxon>Dikarya</taxon>
        <taxon>Basidiomycota</taxon>
        <taxon>Agaricomycotina</taxon>
        <taxon>Agaricomycetes</taxon>
        <taxon>Polyporales</taxon>
        <taxon>Phanerochaetaceae</taxon>
        <taxon>Phlebiopsis</taxon>
    </lineage>
</organism>
<dbReference type="InterPro" id="IPR031155">
    <property type="entry name" value="DUR"/>
</dbReference>
<dbReference type="STRING" id="745531.A0A0C3NK87"/>
<feature type="transmembrane region" description="Helical" evidence="8">
    <location>
        <begin position="62"/>
        <end position="87"/>
    </location>
</feature>
<sequence>MGNGVFDAYLPQSSGYAIILGGGSGFAVFMLVLSWLQAKFTETSPFENEEFSSASRSVKPGLVCSGIVSAWTWSATLMVSSLVVYQFGVSGGWWYGVCGTVSIIFFSVIASAVKQNANGARTFLEIVKARFGTPAHIMFLFYAIFTSLMVSAILLLGGSASISALTGMDIRAATMLLPVGVIAFVIVGGLRSTFVSDYAHTTIVFIIIWLFVYTVYGSSDKIGSPAALHKLLIKAAEIDPVPGNWEGSYLTFHSKSAFIYAAISCVLGTATVFLDQSYWQRAIASNPNGTTKAYIMGGLSWFSVPFSFGTTMGLSARALQADPSFPTYPQPLSSAQQGAGLVAPAAAVALLGRSGAIAMLIITYMAVTSACSAQLISVSSIFTYDVYRTYWRPKATAKELLRVAHLGVAAWGIWISVWCVILNAGNVDMNFIYYFCGTIIGAPVIPVMLVVLWPKLSNVAVLASSGGTLLALIAWLVTCRYFYGALTVDLLVANYSSLAGSLTSMGSGAIIAVVVSLIKPDDYDFTGTRSIKLIKKTEGEAEDEESAPGTQVVTVDATEDEKKAPDSSASSIAQSQADAADKTLVPADAKRAFWLSTILILIIAVVIPIPLGASTYVFSPRFFTGWIVVSMIWSFAAGFCCIVLPVYESRAALKQIIFGVLRMGRR</sequence>
<feature type="transmembrane region" description="Helical" evidence="8">
    <location>
        <begin position="459"/>
        <end position="483"/>
    </location>
</feature>
<dbReference type="InterPro" id="IPR038377">
    <property type="entry name" value="Na/Glc_symporter_sf"/>
</dbReference>
<dbReference type="Gene3D" id="1.20.1730.10">
    <property type="entry name" value="Sodium/glucose cotransporter"/>
    <property type="match status" value="1"/>
</dbReference>
<protein>
    <recommendedName>
        <fullName evidence="11">Urea active transporter</fullName>
    </recommendedName>
</protein>
<dbReference type="GO" id="GO:0015204">
    <property type="term" value="F:urea transmembrane transporter activity"/>
    <property type="evidence" value="ECO:0007669"/>
    <property type="project" value="InterPro"/>
</dbReference>
<evidence type="ECO:0000256" key="2">
    <source>
        <dbReference type="ARBA" id="ARBA00006434"/>
    </source>
</evidence>
<feature type="transmembrane region" description="Helical" evidence="8">
    <location>
        <begin position="170"/>
        <end position="190"/>
    </location>
</feature>
<dbReference type="OrthoDB" id="6132759at2759"/>
<evidence type="ECO:0000256" key="3">
    <source>
        <dbReference type="ARBA" id="ARBA00022692"/>
    </source>
</evidence>
<dbReference type="PANTHER" id="PTHR46154">
    <property type="match status" value="1"/>
</dbReference>
<evidence type="ECO:0000256" key="4">
    <source>
        <dbReference type="ARBA" id="ARBA00022989"/>
    </source>
</evidence>
<dbReference type="HOGENOM" id="CLU_010778_2_1_1"/>
<dbReference type="AlphaFoldDB" id="A0A0C3NK87"/>
<feature type="transmembrane region" description="Helical" evidence="8">
    <location>
        <begin position="257"/>
        <end position="274"/>
    </location>
</feature>
<evidence type="ECO:0008006" key="11">
    <source>
        <dbReference type="Google" id="ProtNLM"/>
    </source>
</evidence>
<feature type="transmembrane region" description="Helical" evidence="8">
    <location>
        <begin position="592"/>
        <end position="611"/>
    </location>
</feature>
<feature type="transmembrane region" description="Helical" evidence="8">
    <location>
        <begin position="623"/>
        <end position="647"/>
    </location>
</feature>
<dbReference type="Pfam" id="PF00474">
    <property type="entry name" value="SSF"/>
    <property type="match status" value="1"/>
</dbReference>
<evidence type="ECO:0000256" key="6">
    <source>
        <dbReference type="RuleBase" id="RU362091"/>
    </source>
</evidence>
<feature type="transmembrane region" description="Helical" evidence="8">
    <location>
        <begin position="93"/>
        <end position="113"/>
    </location>
</feature>
<feature type="transmembrane region" description="Helical" evidence="8">
    <location>
        <begin position="495"/>
        <end position="518"/>
    </location>
</feature>
<feature type="transmembrane region" description="Helical" evidence="8">
    <location>
        <begin position="294"/>
        <end position="316"/>
    </location>
</feature>
<dbReference type="PANTHER" id="PTHR46154:SF2">
    <property type="entry name" value="SOLUTE SYMPORTER FAMILY TRANSPORTER (AFU_ORTHOLOGUE AFUA_6G03200)"/>
    <property type="match status" value="1"/>
</dbReference>
<evidence type="ECO:0000256" key="7">
    <source>
        <dbReference type="SAM" id="MobiDB-lite"/>
    </source>
</evidence>
<feature type="region of interest" description="Disordered" evidence="7">
    <location>
        <begin position="539"/>
        <end position="574"/>
    </location>
</feature>
<feature type="transmembrane region" description="Helical" evidence="8">
    <location>
        <begin position="15"/>
        <end position="36"/>
    </location>
</feature>
<dbReference type="CDD" id="cd11476">
    <property type="entry name" value="SLC5sbd_DUR3"/>
    <property type="match status" value="1"/>
</dbReference>
<evidence type="ECO:0000313" key="9">
    <source>
        <dbReference type="EMBL" id="KIP05384.1"/>
    </source>
</evidence>
<keyword evidence="4 8" id="KW-1133">Transmembrane helix</keyword>
<dbReference type="InterPro" id="IPR001734">
    <property type="entry name" value="Na/solute_symporter"/>
</dbReference>
<comment type="similarity">
    <text evidence="2 6">Belongs to the sodium:solute symporter (SSF) (TC 2.A.21) family.</text>
</comment>
<feature type="transmembrane region" description="Helical" evidence="8">
    <location>
        <begin position="403"/>
        <end position="425"/>
    </location>
</feature>
<name>A0A0C3NK87_PHLG1</name>
<dbReference type="EMBL" id="KN840545">
    <property type="protein sequence ID" value="KIP05384.1"/>
    <property type="molecule type" value="Genomic_DNA"/>
</dbReference>
<accession>A0A0C3NK87</accession>
<feature type="transmembrane region" description="Helical" evidence="8">
    <location>
        <begin position="431"/>
        <end position="452"/>
    </location>
</feature>
<dbReference type="Proteomes" id="UP000053257">
    <property type="component" value="Unassembled WGS sequence"/>
</dbReference>